<evidence type="ECO:0000313" key="4">
    <source>
        <dbReference type="EMBL" id="MFC4633018.1"/>
    </source>
</evidence>
<proteinExistence type="predicted"/>
<keyword evidence="2" id="KW-0472">Membrane</keyword>
<feature type="domain" description="CHAT" evidence="3">
    <location>
        <begin position="613"/>
        <end position="880"/>
    </location>
</feature>
<keyword evidence="1" id="KW-0802">TPR repeat</keyword>
<dbReference type="Pfam" id="PF13181">
    <property type="entry name" value="TPR_8"/>
    <property type="match status" value="1"/>
</dbReference>
<dbReference type="Gene3D" id="1.25.40.10">
    <property type="entry name" value="Tetratricopeptide repeat domain"/>
    <property type="match status" value="2"/>
</dbReference>
<reference evidence="5" key="1">
    <citation type="journal article" date="2019" name="Int. J. Syst. Evol. Microbiol.">
        <title>The Global Catalogue of Microorganisms (GCM) 10K type strain sequencing project: providing services to taxonomists for standard genome sequencing and annotation.</title>
        <authorList>
            <consortium name="The Broad Institute Genomics Platform"/>
            <consortium name="The Broad Institute Genome Sequencing Center for Infectious Disease"/>
            <person name="Wu L."/>
            <person name="Ma J."/>
        </authorList>
    </citation>
    <scope>NUCLEOTIDE SEQUENCE [LARGE SCALE GENOMIC DNA]</scope>
    <source>
        <strain evidence="5">YJ-61-S</strain>
    </source>
</reference>
<comment type="caution">
    <text evidence="4">The sequence shown here is derived from an EMBL/GenBank/DDBJ whole genome shotgun (WGS) entry which is preliminary data.</text>
</comment>
<keyword evidence="2" id="KW-1133">Transmembrane helix</keyword>
<dbReference type="InterPro" id="IPR024983">
    <property type="entry name" value="CHAT_dom"/>
</dbReference>
<protein>
    <submittedName>
        <fullName evidence="4">CHAT domain-containing protein</fullName>
    </submittedName>
</protein>
<dbReference type="EMBL" id="JBHSFV010000001">
    <property type="protein sequence ID" value="MFC4633018.1"/>
    <property type="molecule type" value="Genomic_DNA"/>
</dbReference>
<name>A0ABV9HU35_9FLAO</name>
<dbReference type="Pfam" id="PF13424">
    <property type="entry name" value="TPR_12"/>
    <property type="match status" value="1"/>
</dbReference>
<accession>A0ABV9HU35</accession>
<dbReference type="SUPFAM" id="SSF81901">
    <property type="entry name" value="HCP-like"/>
    <property type="match status" value="1"/>
</dbReference>
<dbReference type="Pfam" id="PF12770">
    <property type="entry name" value="CHAT"/>
    <property type="match status" value="1"/>
</dbReference>
<dbReference type="SMART" id="SM00028">
    <property type="entry name" value="TPR"/>
    <property type="match status" value="4"/>
</dbReference>
<keyword evidence="2" id="KW-0812">Transmembrane</keyword>
<dbReference type="InterPro" id="IPR019734">
    <property type="entry name" value="TPR_rpt"/>
</dbReference>
<organism evidence="4 5">
    <name type="scientific">Dokdonia ponticola</name>
    <dbReference type="NCBI Taxonomy" id="2041041"/>
    <lineage>
        <taxon>Bacteria</taxon>
        <taxon>Pseudomonadati</taxon>
        <taxon>Bacteroidota</taxon>
        <taxon>Flavobacteriia</taxon>
        <taxon>Flavobacteriales</taxon>
        <taxon>Flavobacteriaceae</taxon>
        <taxon>Dokdonia</taxon>
    </lineage>
</organism>
<dbReference type="PANTHER" id="PTHR10098">
    <property type="entry name" value="RAPSYN-RELATED"/>
    <property type="match status" value="1"/>
</dbReference>
<feature type="transmembrane region" description="Helical" evidence="2">
    <location>
        <begin position="891"/>
        <end position="911"/>
    </location>
</feature>
<dbReference type="InterPro" id="IPR011990">
    <property type="entry name" value="TPR-like_helical_dom_sf"/>
</dbReference>
<evidence type="ECO:0000259" key="3">
    <source>
        <dbReference type="Pfam" id="PF12770"/>
    </source>
</evidence>
<evidence type="ECO:0000256" key="1">
    <source>
        <dbReference type="PROSITE-ProRule" id="PRU00339"/>
    </source>
</evidence>
<dbReference type="PROSITE" id="PS50005">
    <property type="entry name" value="TPR"/>
    <property type="match status" value="1"/>
</dbReference>
<gene>
    <name evidence="4" type="ORF">ACFO3O_03820</name>
</gene>
<dbReference type="PANTHER" id="PTHR10098:SF108">
    <property type="entry name" value="TETRATRICOPEPTIDE REPEAT PROTEIN 28"/>
    <property type="match status" value="1"/>
</dbReference>
<sequence>MYKPFYYFIVVIFGVLYNHQAYSQGRVESVKDNFDRIYTNYQLSTEDKIKDIHLLLSKADTITKTPELGYMHHKLGLLYNQMGLLESAIQETKKAIQIRTTLKDIDLKDVNNSLYNTYIYYKGLEKSQKGRMYLEKILENKGTDKFNFKALIELASLYMNEGDYFKALQNLEPVILSFDIYKDYRTFILGHLSCIEAYSKMSTPKKYLKKVSEHKEKIESLKDYISLKEIADMNTNLGTIFEKVNEKEKAIFHYEKALSLYTEVGDSNNIGTLYMNIAAIHSRKNEHKKAKMYYAMALKINEDPIKKADIYDNQGFYLQTKDPKQKINYYQKAIYTALGQPYDPTDTSQLPAIDSFKAYVYKPDVLGYLVNKASAWLDAYHLEKEQTYLIYAKETLYLIDQLVSLIRLDSELDQSKLFWINSGVDSYMLAVEVCYLLQEPEEAFYFMEKNKALLLLEHLDKRYAQQKHNIPEDILKKEKILLEKRITLKQQLQDTKNDIELQEEFVKIDYTYTRFLDSIKKTFPAYYTLKNEPTILSLQETIEKHVSKEASFIEYIVNETSGYGIFCANDKKTLFKIPNTPDLLQQVQFLKKELSAPFTTKEAFKRYRDTSFAVYQKLFPFLENAKKIDFKKLTIIPDYALYNLPFEALSIGASGNDYKPDYLLYHTETLYLHSASVFKQISKTTRKPTSTIIGFAPTIFKNKDLTDLKRSEEEMKTYASFLPMFVRLRKEATKSACLASLKDASIVHINSHAGYTENDTPWLELYDDKIILNELYDVANNTDLVILDACKSAQGKQEIGEGIMSLSRGFFYSGTRSVIASHWNVNEMSNNKILYTFYKKLKTGQTKSKALHTAKVSYLETHQLEQTSPYFWASITLTGDNSPIQLVQDNFWLKIVGLLICIGITIFALMYKKKKRLSIHK</sequence>
<evidence type="ECO:0000256" key="2">
    <source>
        <dbReference type="SAM" id="Phobius"/>
    </source>
</evidence>
<keyword evidence="5" id="KW-1185">Reference proteome</keyword>
<dbReference type="RefSeq" id="WP_379977177.1">
    <property type="nucleotide sequence ID" value="NZ_JBHSFV010000001.1"/>
</dbReference>
<dbReference type="Proteomes" id="UP001596043">
    <property type="component" value="Unassembled WGS sequence"/>
</dbReference>
<evidence type="ECO:0000313" key="5">
    <source>
        <dbReference type="Proteomes" id="UP001596043"/>
    </source>
</evidence>
<feature type="repeat" description="TPR" evidence="1">
    <location>
        <begin position="231"/>
        <end position="264"/>
    </location>
</feature>